<gene>
    <name evidence="2" type="ORF">E3U55_07780</name>
</gene>
<dbReference type="EMBL" id="SOPW01000007">
    <property type="protein sequence ID" value="TFB21724.1"/>
    <property type="molecule type" value="Genomic_DNA"/>
</dbReference>
<proteinExistence type="predicted"/>
<reference evidence="2 3" key="1">
    <citation type="submission" date="2019-03" db="EMBL/GenBank/DDBJ databases">
        <authorList>
            <person name="He R.-H."/>
        </authorList>
    </citation>
    <scope>NUCLEOTIDE SEQUENCE [LARGE SCALE GENOMIC DNA]</scope>
    <source>
        <strain evidence="3">SH 714</strain>
    </source>
</reference>
<dbReference type="AlphaFoldDB" id="A0A4Y8IKQ3"/>
<dbReference type="InterPro" id="IPR000182">
    <property type="entry name" value="GNAT_dom"/>
</dbReference>
<keyword evidence="2" id="KW-0808">Transferase</keyword>
<dbReference type="RefSeq" id="WP_134339868.1">
    <property type="nucleotide sequence ID" value="NZ_SOPW01000007.1"/>
</dbReference>
<dbReference type="Pfam" id="PF00583">
    <property type="entry name" value="Acetyltransf_1"/>
    <property type="match status" value="1"/>
</dbReference>
<organism evidence="2 3">
    <name type="scientific">Filobacillus milosensis</name>
    <dbReference type="NCBI Taxonomy" id="94137"/>
    <lineage>
        <taxon>Bacteria</taxon>
        <taxon>Bacillati</taxon>
        <taxon>Bacillota</taxon>
        <taxon>Bacilli</taxon>
        <taxon>Bacillales</taxon>
        <taxon>Bacillaceae</taxon>
        <taxon>Filobacillus</taxon>
    </lineage>
</organism>
<evidence type="ECO:0000259" key="1">
    <source>
        <dbReference type="PROSITE" id="PS51186"/>
    </source>
</evidence>
<dbReference type="Gene3D" id="3.40.630.30">
    <property type="match status" value="1"/>
</dbReference>
<accession>A0A4Y8IKQ3</accession>
<name>A0A4Y8IKQ3_9BACI</name>
<evidence type="ECO:0000313" key="3">
    <source>
        <dbReference type="Proteomes" id="UP000297975"/>
    </source>
</evidence>
<keyword evidence="3" id="KW-1185">Reference proteome</keyword>
<protein>
    <submittedName>
        <fullName evidence="2">GNAT family N-acetyltransferase</fullName>
    </submittedName>
</protein>
<evidence type="ECO:0000313" key="2">
    <source>
        <dbReference type="EMBL" id="TFB21724.1"/>
    </source>
</evidence>
<dbReference type="PROSITE" id="PS51186">
    <property type="entry name" value="GNAT"/>
    <property type="match status" value="1"/>
</dbReference>
<dbReference type="OrthoDB" id="4228396at2"/>
<comment type="caution">
    <text evidence="2">The sequence shown here is derived from an EMBL/GenBank/DDBJ whole genome shotgun (WGS) entry which is preliminary data.</text>
</comment>
<feature type="domain" description="N-acetyltransferase" evidence="1">
    <location>
        <begin position="4"/>
        <end position="162"/>
    </location>
</feature>
<dbReference type="Proteomes" id="UP000297975">
    <property type="component" value="Unassembled WGS sequence"/>
</dbReference>
<dbReference type="SUPFAM" id="SSF55729">
    <property type="entry name" value="Acyl-CoA N-acyltransferases (Nat)"/>
    <property type="match status" value="1"/>
</dbReference>
<sequence length="292" mass="34092">MDNLTFKRVSDCSLNELVDVWNRGFEGYSVDVTMTPEAFLKRMVSEDLSPSDSVVAFDEQKAVGIIMNGFREINGKTYAWNGGTGIDTDYRGKGVSQQLMDEVDHLYREKNVDVAVLEAISTNARAIKLYEKHHYELVERLTYFKGPEDQQDISVIHDYDLEIHRVPKEKIRILSFYQEDMPWQNQLESLKDGFFYILYDRDRPIGYATTKENYNSNGRLQAVQLFQVGIEPALEEDDLLLVTFLHRIFRLDLNEVKRLVVNFPNQQDHCLDAFHQLGFQKMIEQVHMKKTY</sequence>
<dbReference type="CDD" id="cd04301">
    <property type="entry name" value="NAT_SF"/>
    <property type="match status" value="1"/>
</dbReference>
<dbReference type="InterPro" id="IPR016181">
    <property type="entry name" value="Acyl_CoA_acyltransferase"/>
</dbReference>
<dbReference type="GO" id="GO:0016747">
    <property type="term" value="F:acyltransferase activity, transferring groups other than amino-acyl groups"/>
    <property type="evidence" value="ECO:0007669"/>
    <property type="project" value="InterPro"/>
</dbReference>